<keyword evidence="8 11" id="KW-1133">Transmembrane helix</keyword>
<feature type="transmembrane region" description="Helical" evidence="11">
    <location>
        <begin position="173"/>
        <end position="197"/>
    </location>
</feature>
<dbReference type="EMBL" id="BRPL01000002">
    <property type="protein sequence ID" value="GLB46949.1"/>
    <property type="molecule type" value="Genomic_DNA"/>
</dbReference>
<evidence type="ECO:0000256" key="4">
    <source>
        <dbReference type="ARBA" id="ARBA00022670"/>
    </source>
</evidence>
<keyword evidence="5 11" id="KW-0812">Transmembrane</keyword>
<comment type="subcellular location">
    <subcellularLocation>
        <location evidence="2">Membrane</location>
        <topology evidence="2">Multi-pass membrane protein</topology>
    </subcellularLocation>
</comment>
<dbReference type="RefSeq" id="WP_286136412.1">
    <property type="nucleotide sequence ID" value="NZ_BRPL01000002.1"/>
</dbReference>
<keyword evidence="10 11" id="KW-0472">Membrane</keyword>
<keyword evidence="6 11" id="KW-0378">Hydrolase</keyword>
<name>A0A9W6B2K6_9LACO</name>
<keyword evidence="4" id="KW-0645">Protease</keyword>
<keyword evidence="11" id="KW-0479">Metal-binding</keyword>
<evidence type="ECO:0000256" key="9">
    <source>
        <dbReference type="ARBA" id="ARBA00023049"/>
    </source>
</evidence>
<protein>
    <recommendedName>
        <fullName evidence="11">Zinc metalloprotease</fullName>
        <ecNumber evidence="11">3.4.24.-</ecNumber>
    </recommendedName>
</protein>
<dbReference type="AlphaFoldDB" id="A0A9W6B2K6"/>
<evidence type="ECO:0000256" key="2">
    <source>
        <dbReference type="ARBA" id="ARBA00004141"/>
    </source>
</evidence>
<sequence>MIITIITFIIVFGILVVVHEFGHFIVAKKSGIMVREFSIGMGPKIFYHRFNGTTYTLRMLPIGGYVRMAGSADDEDEEIQPGTPVTLKVSNHNQVSSINLSKKQTLFQGIPVIVTDSDLERELWIKGYQNGDESSVKKYSVDHDATIVESDGTEVQIAPLDVQFQSAPLWKRILTNFAGIFNNVLLAVITFMILSFVQGGVSTNSNQVNPLPKSSAARNAGIKSNDRITNVNGTKTDNWNQLQVAIQKHPNQKIKLAVNHNGSQKNVTLKTDSTKANGKKVGVIGVKNVLDHSFTAKLMSGITQTWSMTVLLVGFLFRMIMGHFSLNDLGGPVAIFATTSQATKLGLSGVLYFLGFLSINLAIVNLVPIPALDGGKILLNIIEGIRRKPLSEKVEMIITFIGFAFILVLMVLVTWNDIERYFLH</sequence>
<feature type="transmembrane region" description="Helical" evidence="11">
    <location>
        <begin position="6"/>
        <end position="26"/>
    </location>
</feature>
<feature type="domain" description="Peptidase M50" evidence="12">
    <location>
        <begin position="8"/>
        <end position="409"/>
    </location>
</feature>
<keyword evidence="14" id="KW-1185">Reference proteome</keyword>
<dbReference type="EC" id="3.4.24.-" evidence="11"/>
<evidence type="ECO:0000256" key="11">
    <source>
        <dbReference type="RuleBase" id="RU362031"/>
    </source>
</evidence>
<dbReference type="GO" id="GO:0006508">
    <property type="term" value="P:proteolysis"/>
    <property type="evidence" value="ECO:0007669"/>
    <property type="project" value="UniProtKB-KW"/>
</dbReference>
<accession>A0A9W6B2K6</accession>
<evidence type="ECO:0000256" key="10">
    <source>
        <dbReference type="ARBA" id="ARBA00023136"/>
    </source>
</evidence>
<dbReference type="InterPro" id="IPR036034">
    <property type="entry name" value="PDZ_sf"/>
</dbReference>
<evidence type="ECO:0000256" key="1">
    <source>
        <dbReference type="ARBA" id="ARBA00001947"/>
    </source>
</evidence>
<dbReference type="Pfam" id="PF02163">
    <property type="entry name" value="Peptidase_M50"/>
    <property type="match status" value="1"/>
</dbReference>
<evidence type="ECO:0000256" key="3">
    <source>
        <dbReference type="ARBA" id="ARBA00007931"/>
    </source>
</evidence>
<comment type="caution">
    <text evidence="13">The sequence shown here is derived from an EMBL/GenBank/DDBJ whole genome shotgun (WGS) entry which is preliminary data.</text>
</comment>
<dbReference type="GO" id="GO:0046872">
    <property type="term" value="F:metal ion binding"/>
    <property type="evidence" value="ECO:0007669"/>
    <property type="project" value="UniProtKB-KW"/>
</dbReference>
<evidence type="ECO:0000256" key="5">
    <source>
        <dbReference type="ARBA" id="ARBA00022692"/>
    </source>
</evidence>
<reference evidence="13" key="2">
    <citation type="journal article" date="2023" name="PLoS ONE">
        <title>Philodulcilactobacillus myokoensis gen. nov., sp. nov., a fructophilic, acidophilic, and agar-phobic lactic acid bacterium isolated from fermented vegetable extracts.</title>
        <authorList>
            <person name="Kouya T."/>
            <person name="Ishiyama Y."/>
            <person name="Ohashi S."/>
            <person name="Kumakubo R."/>
            <person name="Yamazaki T."/>
            <person name="Otaki T."/>
        </authorList>
    </citation>
    <scope>NUCLEOTIDE SEQUENCE</scope>
    <source>
        <strain evidence="13">WR16-4</strain>
    </source>
</reference>
<dbReference type="SUPFAM" id="SSF50156">
    <property type="entry name" value="PDZ domain-like"/>
    <property type="match status" value="1"/>
</dbReference>
<keyword evidence="9 11" id="KW-0482">Metalloprotease</keyword>
<dbReference type="PANTHER" id="PTHR42837">
    <property type="entry name" value="REGULATOR OF SIGMA-E PROTEASE RSEP"/>
    <property type="match status" value="1"/>
</dbReference>
<dbReference type="InterPro" id="IPR008915">
    <property type="entry name" value="Peptidase_M50"/>
</dbReference>
<dbReference type="Gene3D" id="2.30.42.10">
    <property type="match status" value="1"/>
</dbReference>
<organism evidence="13 14">
    <name type="scientific">Philodulcilactobacillus myokoensis</name>
    <dbReference type="NCBI Taxonomy" id="2929573"/>
    <lineage>
        <taxon>Bacteria</taxon>
        <taxon>Bacillati</taxon>
        <taxon>Bacillota</taxon>
        <taxon>Bacilli</taxon>
        <taxon>Lactobacillales</taxon>
        <taxon>Lactobacillaceae</taxon>
        <taxon>Philodulcilactobacillus</taxon>
    </lineage>
</organism>
<dbReference type="CDD" id="cd23081">
    <property type="entry name" value="cpPDZ_EcRseP-like"/>
    <property type="match status" value="1"/>
</dbReference>
<feature type="transmembrane region" description="Helical" evidence="11">
    <location>
        <begin position="396"/>
        <end position="415"/>
    </location>
</feature>
<feature type="transmembrane region" description="Helical" evidence="11">
    <location>
        <begin position="350"/>
        <end position="369"/>
    </location>
</feature>
<dbReference type="NCBIfam" id="TIGR00054">
    <property type="entry name" value="RIP metalloprotease RseP"/>
    <property type="match status" value="1"/>
</dbReference>
<dbReference type="CDD" id="cd06163">
    <property type="entry name" value="S2P-M50_PDZ_RseP-like"/>
    <property type="match status" value="1"/>
</dbReference>
<evidence type="ECO:0000256" key="7">
    <source>
        <dbReference type="ARBA" id="ARBA00022833"/>
    </source>
</evidence>
<proteinExistence type="inferred from homology"/>
<dbReference type="GO" id="GO:0016020">
    <property type="term" value="C:membrane"/>
    <property type="evidence" value="ECO:0007669"/>
    <property type="project" value="UniProtKB-SubCell"/>
</dbReference>
<evidence type="ECO:0000313" key="14">
    <source>
        <dbReference type="Proteomes" id="UP001144204"/>
    </source>
</evidence>
<gene>
    <name evidence="13" type="ORF">WR164_09280</name>
</gene>
<dbReference type="InterPro" id="IPR004387">
    <property type="entry name" value="Pept_M50_Zn"/>
</dbReference>
<comment type="cofactor">
    <cofactor evidence="1 11">
        <name>Zn(2+)</name>
        <dbReference type="ChEBI" id="CHEBI:29105"/>
    </cofactor>
</comment>
<evidence type="ECO:0000256" key="6">
    <source>
        <dbReference type="ARBA" id="ARBA00022801"/>
    </source>
</evidence>
<reference evidence="13" key="1">
    <citation type="submission" date="2022-07" db="EMBL/GenBank/DDBJ databases">
        <authorList>
            <person name="Kouya T."/>
            <person name="Ishiyama Y."/>
        </authorList>
    </citation>
    <scope>NUCLEOTIDE SEQUENCE</scope>
    <source>
        <strain evidence="13">WR16-4</strain>
    </source>
</reference>
<dbReference type="PANTHER" id="PTHR42837:SF2">
    <property type="entry name" value="MEMBRANE METALLOPROTEASE ARASP2, CHLOROPLASTIC-RELATED"/>
    <property type="match status" value="1"/>
</dbReference>
<evidence type="ECO:0000259" key="12">
    <source>
        <dbReference type="Pfam" id="PF02163"/>
    </source>
</evidence>
<evidence type="ECO:0000313" key="13">
    <source>
        <dbReference type="EMBL" id="GLB46949.1"/>
    </source>
</evidence>
<feature type="transmembrane region" description="Helical" evidence="11">
    <location>
        <begin position="298"/>
        <end position="317"/>
    </location>
</feature>
<evidence type="ECO:0000256" key="8">
    <source>
        <dbReference type="ARBA" id="ARBA00022989"/>
    </source>
</evidence>
<dbReference type="Proteomes" id="UP001144204">
    <property type="component" value="Unassembled WGS sequence"/>
</dbReference>
<keyword evidence="7 11" id="KW-0862">Zinc</keyword>
<dbReference type="GO" id="GO:0004222">
    <property type="term" value="F:metalloendopeptidase activity"/>
    <property type="evidence" value="ECO:0007669"/>
    <property type="project" value="InterPro"/>
</dbReference>
<comment type="similarity">
    <text evidence="3 11">Belongs to the peptidase M50B family.</text>
</comment>